<feature type="non-terminal residue" evidence="3">
    <location>
        <position position="1"/>
    </location>
</feature>
<sequence>SPYGAANLQIELNIIKMKPNESVHSYNNRVEKIFQKLCNAVAVGKTSSQTMTLRENIGEQALVNYITGLTGEIKFEVKAKNPTTLEQAMQIALMDDKNIRTYIPNKVQDNFKNNETPNRPFNKNFRTHNETQNMFRNNDQYNNRPYNQNFNHEWNNNPPSYYRYNNINNFNNGNTNGNQNTRNNNNLNIRRCFTCNREGHLSSQCRANSRPPNQYNRAQDGLGYVTYAYETCSYCNKRGHMADVCFKKQRDERGNNINSGNRWVSYATCGARAINYVSVDPTEIVSQSYSQQ</sequence>
<dbReference type="InterPro" id="IPR036875">
    <property type="entry name" value="Znf_CCHC_sf"/>
</dbReference>
<reference evidence="3 4" key="1">
    <citation type="submission" date="2019-08" db="EMBL/GenBank/DDBJ databases">
        <title>Whole genome of Aphis craccivora.</title>
        <authorList>
            <person name="Voronova N.V."/>
            <person name="Shulinski R.S."/>
            <person name="Bandarenka Y.V."/>
            <person name="Zhorov D.G."/>
            <person name="Warner D."/>
        </authorList>
    </citation>
    <scope>NUCLEOTIDE SEQUENCE [LARGE SCALE GENOMIC DNA]</scope>
    <source>
        <strain evidence="3">180601</strain>
        <tissue evidence="3">Whole Body</tissue>
    </source>
</reference>
<dbReference type="Gene3D" id="4.10.60.10">
    <property type="entry name" value="Zinc finger, CCHC-type"/>
    <property type="match status" value="1"/>
</dbReference>
<evidence type="ECO:0000313" key="3">
    <source>
        <dbReference type="EMBL" id="KAF0698933.1"/>
    </source>
</evidence>
<organism evidence="3 4">
    <name type="scientific">Aphis craccivora</name>
    <name type="common">Cowpea aphid</name>
    <dbReference type="NCBI Taxonomy" id="307492"/>
    <lineage>
        <taxon>Eukaryota</taxon>
        <taxon>Metazoa</taxon>
        <taxon>Ecdysozoa</taxon>
        <taxon>Arthropoda</taxon>
        <taxon>Hexapoda</taxon>
        <taxon>Insecta</taxon>
        <taxon>Pterygota</taxon>
        <taxon>Neoptera</taxon>
        <taxon>Paraneoptera</taxon>
        <taxon>Hemiptera</taxon>
        <taxon>Sternorrhyncha</taxon>
        <taxon>Aphidomorpha</taxon>
        <taxon>Aphidoidea</taxon>
        <taxon>Aphididae</taxon>
        <taxon>Aphidini</taxon>
        <taxon>Aphis</taxon>
        <taxon>Aphis</taxon>
    </lineage>
</organism>
<keyword evidence="1" id="KW-0862">Zinc</keyword>
<dbReference type="OrthoDB" id="8193998at2759"/>
<dbReference type="SUPFAM" id="SSF57756">
    <property type="entry name" value="Retrovirus zinc finger-like domains"/>
    <property type="match status" value="1"/>
</dbReference>
<comment type="caution">
    <text evidence="3">The sequence shown here is derived from an EMBL/GenBank/DDBJ whole genome shotgun (WGS) entry which is preliminary data.</text>
</comment>
<keyword evidence="4" id="KW-1185">Reference proteome</keyword>
<protein>
    <submittedName>
        <fullName evidence="3">Protein DDB G0276689-like</fullName>
    </submittedName>
</protein>
<dbReference type="GO" id="GO:0003676">
    <property type="term" value="F:nucleic acid binding"/>
    <property type="evidence" value="ECO:0007669"/>
    <property type="project" value="InterPro"/>
</dbReference>
<dbReference type="EMBL" id="VUJU01014913">
    <property type="protein sequence ID" value="KAF0698933.1"/>
    <property type="molecule type" value="Genomic_DNA"/>
</dbReference>
<dbReference type="InterPro" id="IPR001878">
    <property type="entry name" value="Znf_CCHC"/>
</dbReference>
<feature type="domain" description="CCHC-type" evidence="2">
    <location>
        <begin position="190"/>
        <end position="206"/>
    </location>
</feature>
<dbReference type="PROSITE" id="PS50158">
    <property type="entry name" value="ZF_CCHC"/>
    <property type="match status" value="1"/>
</dbReference>
<accession>A0A6G0VLM8</accession>
<evidence type="ECO:0000259" key="2">
    <source>
        <dbReference type="PROSITE" id="PS50158"/>
    </source>
</evidence>
<dbReference type="SMART" id="SM00343">
    <property type="entry name" value="ZnF_C2HC"/>
    <property type="match status" value="2"/>
</dbReference>
<keyword evidence="1" id="KW-0863">Zinc-finger</keyword>
<gene>
    <name evidence="3" type="ORF">FWK35_00030629</name>
</gene>
<evidence type="ECO:0000313" key="4">
    <source>
        <dbReference type="Proteomes" id="UP000478052"/>
    </source>
</evidence>
<keyword evidence="1" id="KW-0479">Metal-binding</keyword>
<dbReference type="GO" id="GO:0008270">
    <property type="term" value="F:zinc ion binding"/>
    <property type="evidence" value="ECO:0007669"/>
    <property type="project" value="UniProtKB-KW"/>
</dbReference>
<name>A0A6G0VLM8_APHCR</name>
<proteinExistence type="predicted"/>
<dbReference type="Proteomes" id="UP000478052">
    <property type="component" value="Unassembled WGS sequence"/>
</dbReference>
<dbReference type="AlphaFoldDB" id="A0A6G0VLM8"/>
<evidence type="ECO:0000256" key="1">
    <source>
        <dbReference type="PROSITE-ProRule" id="PRU00047"/>
    </source>
</evidence>
<dbReference type="Pfam" id="PF00098">
    <property type="entry name" value="zf-CCHC"/>
    <property type="match status" value="1"/>
</dbReference>